<proteinExistence type="predicted"/>
<name>A0AA41U4T1_9ACTN</name>
<dbReference type="AlphaFoldDB" id="A0AA41U4T1"/>
<comment type="caution">
    <text evidence="1">The sequence shown here is derived from an EMBL/GenBank/DDBJ whole genome shotgun (WGS) entry which is preliminary data.</text>
</comment>
<dbReference type="RefSeq" id="WP_235058806.1">
    <property type="nucleotide sequence ID" value="NZ_JAKFHA010000073.1"/>
</dbReference>
<protein>
    <submittedName>
        <fullName evidence="1">Uncharacterized protein</fullName>
    </submittedName>
</protein>
<gene>
    <name evidence="1" type="ORF">LZ495_43275</name>
</gene>
<organism evidence="1 2">
    <name type="scientific">Yinghuangia soli</name>
    <dbReference type="NCBI Taxonomy" id="2908204"/>
    <lineage>
        <taxon>Bacteria</taxon>
        <taxon>Bacillati</taxon>
        <taxon>Actinomycetota</taxon>
        <taxon>Actinomycetes</taxon>
        <taxon>Kitasatosporales</taxon>
        <taxon>Streptomycetaceae</taxon>
        <taxon>Yinghuangia</taxon>
    </lineage>
</organism>
<dbReference type="Proteomes" id="UP001165378">
    <property type="component" value="Unassembled WGS sequence"/>
</dbReference>
<sequence>MKMYNAGTGVAATGTAGVLASTGANVMWALIAAFTLFSAGLALKRIAPARNSR</sequence>
<reference evidence="1" key="1">
    <citation type="submission" date="2022-01" db="EMBL/GenBank/DDBJ databases">
        <title>Genome-Based Taxonomic Classification of the Phylum Actinobacteria.</title>
        <authorList>
            <person name="Gao Y."/>
        </authorList>
    </citation>
    <scope>NUCLEOTIDE SEQUENCE</scope>
    <source>
        <strain evidence="1">KLBMP 8922</strain>
    </source>
</reference>
<evidence type="ECO:0000313" key="1">
    <source>
        <dbReference type="EMBL" id="MCF2534013.1"/>
    </source>
</evidence>
<dbReference type="EMBL" id="JAKFHA010000073">
    <property type="protein sequence ID" value="MCF2534013.1"/>
    <property type="molecule type" value="Genomic_DNA"/>
</dbReference>
<accession>A0AA41U4T1</accession>
<evidence type="ECO:0000313" key="2">
    <source>
        <dbReference type="Proteomes" id="UP001165378"/>
    </source>
</evidence>
<keyword evidence="2" id="KW-1185">Reference proteome</keyword>